<dbReference type="InterPro" id="IPR008380">
    <property type="entry name" value="HAD-SF_hydro_IG_5-nucl"/>
</dbReference>
<dbReference type="Pfam" id="PF05761">
    <property type="entry name" value="5_nucleotid"/>
    <property type="match status" value="2"/>
</dbReference>
<dbReference type="InterPro" id="IPR001799">
    <property type="entry name" value="Ephrin_RBD"/>
</dbReference>
<dbReference type="PANTHER" id="PTHR12103">
    <property type="entry name" value="5'-NUCLEOTIDASE DOMAIN-CONTAINING"/>
    <property type="match status" value="1"/>
</dbReference>
<feature type="disulfide bond" evidence="5">
    <location>
        <begin position="624"/>
        <end position="688"/>
    </location>
</feature>
<dbReference type="EMBL" id="JYDJ01000247">
    <property type="protein sequence ID" value="KRX38990.1"/>
    <property type="molecule type" value="Genomic_DNA"/>
</dbReference>
<dbReference type="InterPro" id="IPR008972">
    <property type="entry name" value="Cupredoxin"/>
</dbReference>
<feature type="domain" description="Ephrin RBD" evidence="6">
    <location>
        <begin position="531"/>
        <end position="699"/>
    </location>
</feature>
<dbReference type="GO" id="GO:0008253">
    <property type="term" value="F:5'-nucleotidase activity"/>
    <property type="evidence" value="ECO:0007669"/>
    <property type="project" value="TreeGrafter"/>
</dbReference>
<dbReference type="PANTHER" id="PTHR12103:SF12">
    <property type="entry name" value="FI20020P1"/>
    <property type="match status" value="1"/>
</dbReference>
<dbReference type="SUPFAM" id="SSF49503">
    <property type="entry name" value="Cupredoxins"/>
    <property type="match status" value="1"/>
</dbReference>
<comment type="caution">
    <text evidence="5">Lacks conserved residue(s) required for the propagation of feature annotation.</text>
</comment>
<evidence type="ECO:0000259" key="6">
    <source>
        <dbReference type="PROSITE" id="PS51551"/>
    </source>
</evidence>
<dbReference type="PRINTS" id="PR01347">
    <property type="entry name" value="EPHRIN"/>
</dbReference>
<comment type="caution">
    <text evidence="7">The sequence shown here is derived from an EMBL/GenBank/DDBJ whole genome shotgun (WGS) entry which is preliminary data.</text>
</comment>
<dbReference type="OrthoDB" id="409330at2759"/>
<dbReference type="CDD" id="cd02675">
    <property type="entry name" value="Ephrin_ectodomain"/>
    <property type="match status" value="1"/>
</dbReference>
<protein>
    <submittedName>
        <fullName evidence="7">5'-nucleotidase domain-containing protein 3</fullName>
    </submittedName>
</protein>
<accession>A0A0V0TJ86</accession>
<keyword evidence="2" id="KW-0479">Metal-binding</keyword>
<organism evidence="7 8">
    <name type="scientific">Trichinella murrelli</name>
    <dbReference type="NCBI Taxonomy" id="144512"/>
    <lineage>
        <taxon>Eukaryota</taxon>
        <taxon>Metazoa</taxon>
        <taxon>Ecdysozoa</taxon>
        <taxon>Nematoda</taxon>
        <taxon>Enoplea</taxon>
        <taxon>Dorylaimia</taxon>
        <taxon>Trichinellida</taxon>
        <taxon>Trichinellidae</taxon>
        <taxon>Trichinella</taxon>
    </lineage>
</organism>
<keyword evidence="8" id="KW-1185">Reference proteome</keyword>
<comment type="similarity">
    <text evidence="1">Belongs to the 5'(3')-deoxyribonucleotidase family.</text>
</comment>
<comment type="similarity">
    <text evidence="5">Belongs to the ephrin family.</text>
</comment>
<dbReference type="GO" id="GO:0016020">
    <property type="term" value="C:membrane"/>
    <property type="evidence" value="ECO:0007669"/>
    <property type="project" value="InterPro"/>
</dbReference>
<evidence type="ECO:0000256" key="5">
    <source>
        <dbReference type="PROSITE-ProRule" id="PRU00884"/>
    </source>
</evidence>
<keyword evidence="5" id="KW-1015">Disulfide bond</keyword>
<evidence type="ECO:0000256" key="1">
    <source>
        <dbReference type="ARBA" id="ARBA00009589"/>
    </source>
</evidence>
<evidence type="ECO:0000313" key="8">
    <source>
        <dbReference type="Proteomes" id="UP000055048"/>
    </source>
</evidence>
<dbReference type="STRING" id="144512.A0A0V0TJ86"/>
<dbReference type="PROSITE" id="PS51551">
    <property type="entry name" value="EPHRIN_RBD_2"/>
    <property type="match status" value="1"/>
</dbReference>
<dbReference type="Gene3D" id="2.60.40.420">
    <property type="entry name" value="Cupredoxins - blue copper proteins"/>
    <property type="match status" value="1"/>
</dbReference>
<dbReference type="InterPro" id="IPR023214">
    <property type="entry name" value="HAD_sf"/>
</dbReference>
<dbReference type="Proteomes" id="UP000055048">
    <property type="component" value="Unassembled WGS sequence"/>
</dbReference>
<proteinExistence type="inferred from homology"/>
<dbReference type="Pfam" id="PF00812">
    <property type="entry name" value="Ephrin"/>
    <property type="match status" value="2"/>
</dbReference>
<keyword evidence="4" id="KW-0460">Magnesium</keyword>
<dbReference type="GO" id="GO:0046872">
    <property type="term" value="F:metal ion binding"/>
    <property type="evidence" value="ECO:0007669"/>
    <property type="project" value="UniProtKB-KW"/>
</dbReference>
<dbReference type="AlphaFoldDB" id="A0A0V0TJ86"/>
<gene>
    <name evidence="7" type="primary">Nt5dc3</name>
    <name evidence="7" type="ORF">T05_11293</name>
</gene>
<dbReference type="SUPFAM" id="SSF56784">
    <property type="entry name" value="HAD-like"/>
    <property type="match status" value="1"/>
</dbReference>
<evidence type="ECO:0000256" key="3">
    <source>
        <dbReference type="ARBA" id="ARBA00022801"/>
    </source>
</evidence>
<reference evidence="7 8" key="1">
    <citation type="submission" date="2015-01" db="EMBL/GenBank/DDBJ databases">
        <title>Evolution of Trichinella species and genotypes.</title>
        <authorList>
            <person name="Korhonen P.K."/>
            <person name="Edoardo P."/>
            <person name="Giuseppe L.R."/>
            <person name="Gasser R.B."/>
        </authorList>
    </citation>
    <scope>NUCLEOTIDE SEQUENCE [LARGE SCALE GENOMIC DNA]</scope>
    <source>
        <strain evidence="7">ISS417</strain>
    </source>
</reference>
<dbReference type="InterPro" id="IPR036412">
    <property type="entry name" value="HAD-like_sf"/>
</dbReference>
<sequence length="823" mass="94851">MKALKYPLPPPIDNRMVFVNNELDLSEIDVYGFDYDYTLAIYRKSLNSAIYEMALKRMVSGFKMDAFCNIQKGTAHRGKKILSEDDVNNIYNGHHIPQHYLKCNSLENKRMGQLLDLFSLPEIGLLSNVVEYFENNSIPYNSLSILHDVRSATGQIHSTGEMHQAILKNTDKFIKRLPGLRQFFERLMSHKKYVFLISNSPYYFIDSGMRYLLGDDWQKLFNCIIVQAKKPNFFRNTFRQFRVYWPDTGKLAWEKVTKIDRGIIYAGGNLEDFLQLSGIGNKGVLYFGDHVSYDLAEPTRRVGWRIAAIVPELTKEIRIQNSEEYRRKLLWLQVLTSLIDEQCSEEAEKSVQMREILRNWCAERQRARDELEIFLNPHFGSIFRCYHNPSYFLMRLLRVTDVYMAKVTSLLQYDIEHTFFASRWPLPHEADLGVVRQCRQMAAPTGTSSNRQPPTSVYAVYAAGPCALVVARAADVGLGCGYDHLLVEYHHNSRMGQRCLQSVGSGRRSLVISSLLVTLISNLFSRRCQAIQLPDIYWNSSNPIFQVGTQQPVLKVRIGDRLNIVCPYYPSPTVHADKFEYMEIYGTEFEFVTAQFVMEINQLQPLVDKLDLPSSVTRKSYEECILNDRATIVGVCNTPTVPTVLTMVIREFTPNPSGLEFKPGRKYYFISTSTGSRAGLANRNGGLCSKNKMKMMFDVRRSDARTKIKTDEYFFITYHTPGMVGEDYQEDAEEHLLMNEKEEEDIKEPIVEENVDLAIEPETTTPLLYIIHTRPYDEISASWYNKDKFANSHLQYIDSSSNNKASLTVQMLLLAILLLFHYR</sequence>
<dbReference type="Gene3D" id="3.40.50.1000">
    <property type="entry name" value="HAD superfamily/HAD-like"/>
    <property type="match status" value="1"/>
</dbReference>
<keyword evidence="3" id="KW-0378">Hydrolase</keyword>
<evidence type="ECO:0000256" key="2">
    <source>
        <dbReference type="ARBA" id="ARBA00022723"/>
    </source>
</evidence>
<name>A0A0V0TJ86_9BILA</name>
<evidence type="ECO:0000313" key="7">
    <source>
        <dbReference type="EMBL" id="KRX38990.1"/>
    </source>
</evidence>
<evidence type="ECO:0000256" key="4">
    <source>
        <dbReference type="ARBA" id="ARBA00022842"/>
    </source>
</evidence>